<dbReference type="SMART" id="SM00345">
    <property type="entry name" value="HTH_GNTR"/>
    <property type="match status" value="1"/>
</dbReference>
<dbReference type="GO" id="GO:0003700">
    <property type="term" value="F:DNA-binding transcription factor activity"/>
    <property type="evidence" value="ECO:0007669"/>
    <property type="project" value="InterPro"/>
</dbReference>
<evidence type="ECO:0000256" key="4">
    <source>
        <dbReference type="ARBA" id="ARBA00023125"/>
    </source>
</evidence>
<dbReference type="CDD" id="cd07377">
    <property type="entry name" value="WHTH_GntR"/>
    <property type="match status" value="1"/>
</dbReference>
<evidence type="ECO:0000256" key="2">
    <source>
        <dbReference type="ARBA" id="ARBA00022898"/>
    </source>
</evidence>
<dbReference type="InterPro" id="IPR015424">
    <property type="entry name" value="PyrdxlP-dep_Trfase"/>
</dbReference>
<gene>
    <name evidence="7" type="ORF">AVDCRST_MAG79-2709</name>
</gene>
<keyword evidence="5" id="KW-0804">Transcription</keyword>
<keyword evidence="7" id="KW-0032">Aminotransferase</keyword>
<keyword evidence="4" id="KW-0238">DNA-binding</keyword>
<dbReference type="Gene3D" id="3.90.1150.10">
    <property type="entry name" value="Aspartate Aminotransferase, domain 1"/>
    <property type="match status" value="1"/>
</dbReference>
<dbReference type="Pfam" id="PF00392">
    <property type="entry name" value="GntR"/>
    <property type="match status" value="1"/>
</dbReference>
<dbReference type="InterPro" id="IPR004839">
    <property type="entry name" value="Aminotransferase_I/II_large"/>
</dbReference>
<organism evidence="7">
    <name type="scientific">uncultured Thermoleophilia bacterium</name>
    <dbReference type="NCBI Taxonomy" id="1497501"/>
    <lineage>
        <taxon>Bacteria</taxon>
        <taxon>Bacillati</taxon>
        <taxon>Actinomycetota</taxon>
        <taxon>Thermoleophilia</taxon>
        <taxon>environmental samples</taxon>
    </lineage>
</organism>
<comment type="similarity">
    <text evidence="1">In the C-terminal section; belongs to the class-I pyridoxal-phosphate-dependent aminotransferase family.</text>
</comment>
<name>A0A6J4UHP4_9ACTN</name>
<protein>
    <submittedName>
        <fullName evidence="7">Transcriptional regulator, GntR family domain / Aspartate aminotransferase</fullName>
        <ecNumber evidence="7">2.6.1.1</ecNumber>
    </submittedName>
</protein>
<evidence type="ECO:0000256" key="5">
    <source>
        <dbReference type="ARBA" id="ARBA00023163"/>
    </source>
</evidence>
<dbReference type="InterPro" id="IPR015422">
    <property type="entry name" value="PyrdxlP-dep_Trfase_small"/>
</dbReference>
<keyword evidence="7" id="KW-0808">Transferase</keyword>
<dbReference type="PANTHER" id="PTHR46577:SF1">
    <property type="entry name" value="HTH-TYPE TRANSCRIPTIONAL REGULATORY PROTEIN GABR"/>
    <property type="match status" value="1"/>
</dbReference>
<dbReference type="PROSITE" id="PS50949">
    <property type="entry name" value="HTH_GNTR"/>
    <property type="match status" value="1"/>
</dbReference>
<dbReference type="InterPro" id="IPR015421">
    <property type="entry name" value="PyrdxlP-dep_Trfase_major"/>
</dbReference>
<keyword evidence="2" id="KW-0663">Pyridoxal phosphate</keyword>
<keyword evidence="3" id="KW-0805">Transcription regulation</keyword>
<feature type="domain" description="HTH gntR-type" evidence="6">
    <location>
        <begin position="1"/>
        <end position="69"/>
    </location>
</feature>
<dbReference type="GO" id="GO:0003677">
    <property type="term" value="F:DNA binding"/>
    <property type="evidence" value="ECO:0007669"/>
    <property type="project" value="UniProtKB-KW"/>
</dbReference>
<evidence type="ECO:0000259" key="6">
    <source>
        <dbReference type="PROSITE" id="PS50949"/>
    </source>
</evidence>
<proteinExistence type="inferred from homology"/>
<dbReference type="EC" id="2.6.1.1" evidence="7"/>
<dbReference type="Gene3D" id="1.10.10.10">
    <property type="entry name" value="Winged helix-like DNA-binding domain superfamily/Winged helix DNA-binding domain"/>
    <property type="match status" value="1"/>
</dbReference>
<dbReference type="Gene3D" id="3.40.640.10">
    <property type="entry name" value="Type I PLP-dependent aspartate aminotransferase-like (Major domain)"/>
    <property type="match status" value="1"/>
</dbReference>
<dbReference type="SUPFAM" id="SSF46785">
    <property type="entry name" value="Winged helix' DNA-binding domain"/>
    <property type="match status" value="1"/>
</dbReference>
<evidence type="ECO:0000313" key="7">
    <source>
        <dbReference type="EMBL" id="CAA9551118.1"/>
    </source>
</evidence>
<dbReference type="InterPro" id="IPR000524">
    <property type="entry name" value="Tscrpt_reg_HTH_GntR"/>
</dbReference>
<evidence type="ECO:0000256" key="3">
    <source>
        <dbReference type="ARBA" id="ARBA00023015"/>
    </source>
</evidence>
<reference evidence="7" key="1">
    <citation type="submission" date="2020-02" db="EMBL/GenBank/DDBJ databases">
        <authorList>
            <person name="Meier V. D."/>
        </authorList>
    </citation>
    <scope>NUCLEOTIDE SEQUENCE</scope>
    <source>
        <strain evidence="7">AVDCRST_MAG79</strain>
    </source>
</reference>
<dbReference type="InterPro" id="IPR036390">
    <property type="entry name" value="WH_DNA-bd_sf"/>
</dbReference>
<dbReference type="GO" id="GO:0030170">
    <property type="term" value="F:pyridoxal phosphate binding"/>
    <property type="evidence" value="ECO:0007669"/>
    <property type="project" value="InterPro"/>
</dbReference>
<evidence type="ECO:0000256" key="1">
    <source>
        <dbReference type="ARBA" id="ARBA00005384"/>
    </source>
</evidence>
<dbReference type="Pfam" id="PF00155">
    <property type="entry name" value="Aminotran_1_2"/>
    <property type="match status" value="1"/>
</dbReference>
<dbReference type="CDD" id="cd00609">
    <property type="entry name" value="AAT_like"/>
    <property type="match status" value="1"/>
</dbReference>
<accession>A0A6J4UHP4</accession>
<dbReference type="SUPFAM" id="SSF53383">
    <property type="entry name" value="PLP-dependent transferases"/>
    <property type="match status" value="1"/>
</dbReference>
<dbReference type="EMBL" id="CADCWC010000420">
    <property type="protein sequence ID" value="CAA9551118.1"/>
    <property type="molecule type" value="Genomic_DNA"/>
</dbReference>
<dbReference type="InterPro" id="IPR051446">
    <property type="entry name" value="HTH_trans_reg/aminotransferase"/>
</dbReference>
<dbReference type="PANTHER" id="PTHR46577">
    <property type="entry name" value="HTH-TYPE TRANSCRIPTIONAL REGULATORY PROTEIN GABR"/>
    <property type="match status" value="1"/>
</dbReference>
<sequence length="484" mass="51653">MSLATDLATRLRSRLDAGEWAAGERLPPVRELAVAEHVSVAVAGQAYALLGREGRIVARVGRGSYVARRRSGDDALVDLGPNRRPPAVSATLDLQERLAGARRSGSINLSAGVPEVDAEVAAAVATELEAVVREDGASLLGYGPPRGDPGLRRVVAATWARRGLTVDEDALLVTTSGQQAIDLAVRALVEPGDVVLCETPTYAGAIDSLMASRARIVPVPTDGEGLRVDRVEEALGQERVRLLFVNPTGNNATGVVLSDERRRALADLSARAGLVILEDDTGAELIHDGPVPAPVAAFEPEAPVLLVKSFAKTVVPGLRLGVIHAPAAFDRRILAAKLVADRYTSPPLARALARYLERPEAASHLERQRRAYGARRDAFLRSLERRLGGRATWVEPRAGFNLWLRLPERVSEEEIFSRALERGVIVSPGHVYVPPGVATNHLRLSFSTASAAEADRGVARLAAALGDATRGSRRRSFEADVAVV</sequence>
<dbReference type="AlphaFoldDB" id="A0A6J4UHP4"/>
<dbReference type="GO" id="GO:0004069">
    <property type="term" value="F:L-aspartate:2-oxoglutarate aminotransferase activity"/>
    <property type="evidence" value="ECO:0007669"/>
    <property type="project" value="UniProtKB-EC"/>
</dbReference>
<dbReference type="InterPro" id="IPR036388">
    <property type="entry name" value="WH-like_DNA-bd_sf"/>
</dbReference>